<dbReference type="Gene3D" id="3.40.50.1820">
    <property type="entry name" value="alpha/beta hydrolase"/>
    <property type="match status" value="1"/>
</dbReference>
<keyword evidence="5" id="KW-0378">Hydrolase</keyword>
<evidence type="ECO:0000256" key="4">
    <source>
        <dbReference type="ARBA" id="ARBA00022729"/>
    </source>
</evidence>
<feature type="signal peptide" evidence="8">
    <location>
        <begin position="1"/>
        <end position="22"/>
    </location>
</feature>
<keyword evidence="10" id="KW-1185">Reference proteome</keyword>
<evidence type="ECO:0000313" key="10">
    <source>
        <dbReference type="Proteomes" id="UP000564885"/>
    </source>
</evidence>
<proteinExistence type="predicted"/>
<keyword evidence="7" id="KW-0624">Polysaccharide degradation</keyword>
<dbReference type="EMBL" id="JABEPP010000007">
    <property type="protein sequence ID" value="NNM75239.1"/>
    <property type="molecule type" value="Genomic_DNA"/>
</dbReference>
<dbReference type="GO" id="GO:0030600">
    <property type="term" value="F:feruloyl esterase activity"/>
    <property type="evidence" value="ECO:0007669"/>
    <property type="project" value="InterPro"/>
</dbReference>
<keyword evidence="3" id="KW-0858">Xylan degradation</keyword>
<organism evidence="9 10">
    <name type="scientific">Enterovirga aerilata</name>
    <dbReference type="NCBI Taxonomy" id="2730920"/>
    <lineage>
        <taxon>Bacteria</taxon>
        <taxon>Pseudomonadati</taxon>
        <taxon>Pseudomonadota</taxon>
        <taxon>Alphaproteobacteria</taxon>
        <taxon>Hyphomicrobiales</taxon>
        <taxon>Methylobacteriaceae</taxon>
        <taxon>Enterovirga</taxon>
    </lineage>
</organism>
<gene>
    <name evidence="9" type="ORF">HJG44_23035</name>
</gene>
<dbReference type="GO" id="GO:0005576">
    <property type="term" value="C:extracellular region"/>
    <property type="evidence" value="ECO:0007669"/>
    <property type="project" value="UniProtKB-SubCell"/>
</dbReference>
<sequence>MLQVLTAIATFGLVIVGVTAGAAADRSGQLQVGDRTRTYVAHVPDGPPPPRGFPVILAFHGGGGDGARMRRLTRLDRLADASGVITVYPDGVGGHWNDGRSTIRNPQDDVGFVAALLDRVAATAPVDQRRIYATGLSNGALFAERLACDLSHRIAAIAPVAGTMPADLAVRCKPAHPVAVLQISGTADPIMPFSGGPVADFGGRGQGGQVLSVADAAAFWRRRNGCGGPAAQEALRPIASFDPTRILRTRYTGCTAGAPVTVLTVMGGGHAWPGGAQFAPPRLIGPVSRQLDASRAIIRFFLSLPRR</sequence>
<name>A0A849IFL9_9HYPH</name>
<dbReference type="AlphaFoldDB" id="A0A849IFL9"/>
<accession>A0A849IFL9</accession>
<evidence type="ECO:0000256" key="1">
    <source>
        <dbReference type="ARBA" id="ARBA00004613"/>
    </source>
</evidence>
<dbReference type="InterPro" id="IPR029058">
    <property type="entry name" value="AB_hydrolase_fold"/>
</dbReference>
<evidence type="ECO:0000256" key="2">
    <source>
        <dbReference type="ARBA" id="ARBA00022525"/>
    </source>
</evidence>
<evidence type="ECO:0000256" key="7">
    <source>
        <dbReference type="ARBA" id="ARBA00023326"/>
    </source>
</evidence>
<comment type="subcellular location">
    <subcellularLocation>
        <location evidence="1">Secreted</location>
    </subcellularLocation>
</comment>
<dbReference type="PANTHER" id="PTHR38050">
    <property type="match status" value="1"/>
</dbReference>
<protein>
    <submittedName>
        <fullName evidence="9">Esterase</fullName>
    </submittedName>
</protein>
<dbReference type="GO" id="GO:0045493">
    <property type="term" value="P:xylan catabolic process"/>
    <property type="evidence" value="ECO:0007669"/>
    <property type="project" value="UniProtKB-KW"/>
</dbReference>
<keyword evidence="2" id="KW-0964">Secreted</keyword>
<comment type="caution">
    <text evidence="9">The sequence shown here is derived from an EMBL/GenBank/DDBJ whole genome shotgun (WGS) entry which is preliminary data.</text>
</comment>
<keyword evidence="4 8" id="KW-0732">Signal</keyword>
<dbReference type="PANTHER" id="PTHR38050:SF2">
    <property type="entry name" value="FERULOYL ESTERASE C-RELATED"/>
    <property type="match status" value="1"/>
</dbReference>
<dbReference type="Proteomes" id="UP000564885">
    <property type="component" value="Unassembled WGS sequence"/>
</dbReference>
<evidence type="ECO:0000256" key="8">
    <source>
        <dbReference type="SAM" id="SignalP"/>
    </source>
</evidence>
<keyword evidence="6" id="KW-0119">Carbohydrate metabolism</keyword>
<dbReference type="InterPro" id="IPR043595">
    <property type="entry name" value="FaeB/C/D"/>
</dbReference>
<evidence type="ECO:0000256" key="3">
    <source>
        <dbReference type="ARBA" id="ARBA00022651"/>
    </source>
</evidence>
<evidence type="ECO:0000313" key="9">
    <source>
        <dbReference type="EMBL" id="NNM75239.1"/>
    </source>
</evidence>
<evidence type="ECO:0000256" key="5">
    <source>
        <dbReference type="ARBA" id="ARBA00022801"/>
    </source>
</evidence>
<dbReference type="SUPFAM" id="SSF53474">
    <property type="entry name" value="alpha/beta-Hydrolases"/>
    <property type="match status" value="1"/>
</dbReference>
<evidence type="ECO:0000256" key="6">
    <source>
        <dbReference type="ARBA" id="ARBA00023277"/>
    </source>
</evidence>
<reference evidence="9 10" key="1">
    <citation type="submission" date="2020-04" db="EMBL/GenBank/DDBJ databases">
        <title>Enterovirga sp. isolate from soil.</title>
        <authorList>
            <person name="Chea S."/>
            <person name="Kim D.-U."/>
        </authorList>
    </citation>
    <scope>NUCLEOTIDE SEQUENCE [LARGE SCALE GENOMIC DNA]</scope>
    <source>
        <strain evidence="9 10">DB1703</strain>
    </source>
</reference>
<feature type="chain" id="PRO_5032471208" evidence="8">
    <location>
        <begin position="23"/>
        <end position="307"/>
    </location>
</feature>
<dbReference type="RefSeq" id="WP_171220726.1">
    <property type="nucleotide sequence ID" value="NZ_JABEPP010000007.1"/>
</dbReference>